<dbReference type="Gene3D" id="1.25.40.10">
    <property type="entry name" value="Tetratricopeptide repeat domain"/>
    <property type="match status" value="4"/>
</dbReference>
<evidence type="ECO:0000256" key="7">
    <source>
        <dbReference type="SAM" id="SignalP"/>
    </source>
</evidence>
<comment type="pathway">
    <text evidence="1">Glycan metabolism; bacterial cellulose biosynthesis.</text>
</comment>
<sequence length="1180" mass="131935">MRLPVRANFGFSLLVILSTASATNLVLDGESVQSPADRLYDQVIFWEGKNRPDMVRKTLDRMLSSYPDDPRGLAILIELEAESGRKDAAQAAYDRLARVKPDYPELAPLKDLASLSANDRIRLRRAVQLTRNGNPQQAMNDFDQLFPHGPPDGPEAIQYWEIKSKLPNGWSPALTAIKNLIRKYPDGYAYKLAYAKLIANRYPADSTNLDQLQIMATMSPPFGDDARQVLRGAMLDLPELGVDTRTRLQSFIKQDPEDSAIQIKLRAVEKAQSRYHALITSPSYLHNQQAREALRKQQYAEAMRYYSEVLETRPKDLEAVSGTGYALMRQSRFTEALPWFQKSLDLDPVNRKKWDSLIAACQYWRQMKIARQQSAAGRFDEARKTIQNVIRLNPAESEGYALLASVEIDQGYYGEARKIIGRLPADRQAILEQEIARKRSAASQKLADDLVVKGDYTGARAALVKALRDTPDDPWLRYRLARLYAANGESDKGSGLFDPWLYTMFRDSEAFYAAALYQSGIEHAVTALAILEKLPVSQRTEKITTFQRQIWIDQKVEQVLGWQKSGKTKEATEELRKIQLQVDSDLILLSNVAYAWNELGNHDQANALLLRIKRDSTKDLPLGWHLRYAAYLLRTHQTDPAQQEIEYLEAHRSEFDEKQKIAYSKLENSRVVAYAEKLEREQHYTEAETALGPVLDTNPEDQEAQTLENLLQRKTGNLDKAIQGIEKELAVDSAAPAAYESLAQAVLSPNRVTSSTNSNGLNDDQKEISLAEIGITAHETESAMPSTTGDSWQYKNLAEMQDERTTWLSVGGDVVTRSGTPGQSQFVSHQIPIELKGPAGVGGEWFVRSDQVDVGAGTLNLADTYATETFGSLLICQQHNNCPTPVSQYAFGRSYTVGYMDEQNRLDVGTTPIGFPIQNWVGGIRHTGDWGPYSWSAELARRAVTETLLSYAGTIDPRTGQLWGGVLSTGVKLGLSLDQGGNWGYWSNFGVHQLTGTNVQSNTETLLMAGVTRRLINEEDRLLSTGLTGTVWHFTQDSGEFTYGQGGYYSPQFYTSLAVPLTYAQRYTRFSYMLRASVFTAWARTNASPYYPLNPLYETLAGPGANYNTSAGTSFGYTAMANMEYQLSTNLFVGNSFSVVRSPYYAPNYAILYLRYAIDNTPALPVGLQPTPGIIPTSQF</sequence>
<evidence type="ECO:0000313" key="10">
    <source>
        <dbReference type="Proteomes" id="UP000683551"/>
    </source>
</evidence>
<dbReference type="SUPFAM" id="SSF48452">
    <property type="entry name" value="TPR-like"/>
    <property type="match status" value="4"/>
</dbReference>
<dbReference type="InterPro" id="IPR051685">
    <property type="entry name" value="Ycf3/AcsC/BcsC/TPR_MFPF"/>
</dbReference>
<dbReference type="Pfam" id="PF05420">
    <property type="entry name" value="BCSC_C"/>
    <property type="match status" value="1"/>
</dbReference>
<evidence type="ECO:0000256" key="3">
    <source>
        <dbReference type="ARBA" id="ARBA00022737"/>
    </source>
</evidence>
<feature type="signal peptide" evidence="7">
    <location>
        <begin position="1"/>
        <end position="22"/>
    </location>
</feature>
<dbReference type="SMART" id="SM00028">
    <property type="entry name" value="TPR"/>
    <property type="match status" value="5"/>
</dbReference>
<feature type="chain" id="PRO_5038387126" evidence="7">
    <location>
        <begin position="23"/>
        <end position="1180"/>
    </location>
</feature>
<evidence type="ECO:0000256" key="5">
    <source>
        <dbReference type="ARBA" id="ARBA00022916"/>
    </source>
</evidence>
<dbReference type="EMBL" id="CP071137">
    <property type="protein sequence ID" value="QWY78360.1"/>
    <property type="molecule type" value="Genomic_DNA"/>
</dbReference>
<dbReference type="PROSITE" id="PS50005">
    <property type="entry name" value="TPR"/>
    <property type="match status" value="2"/>
</dbReference>
<keyword evidence="2 7" id="KW-0732">Signal</keyword>
<proteinExistence type="predicted"/>
<reference evidence="9" key="1">
    <citation type="submission" date="2021-02" db="EMBL/GenBank/DDBJ databases">
        <title>Comparative genomics of Ferrovum myxofaciens strains, predominant extremophile bacteria forming large biofilm stalactites in acid mine ecosystems.</title>
        <authorList>
            <person name="Burkartova K."/>
            <person name="Ridl J."/>
            <person name="Pajer P."/>
            <person name="Falteisek L."/>
        </authorList>
    </citation>
    <scope>NUCLEOTIDE SEQUENCE</scope>
    <source>
        <strain evidence="9">MI1III</strain>
    </source>
</reference>
<evidence type="ECO:0000313" key="9">
    <source>
        <dbReference type="EMBL" id="QWY78360.1"/>
    </source>
</evidence>
<accession>A0A9E6N0C4</accession>
<keyword evidence="3" id="KW-0677">Repeat</keyword>
<protein>
    <submittedName>
        <fullName evidence="9">BCSC C-terminal domain-containing protein</fullName>
    </submittedName>
</protein>
<feature type="repeat" description="TPR" evidence="6">
    <location>
        <begin position="283"/>
        <end position="316"/>
    </location>
</feature>
<feature type="domain" description="Cellulose synthase operon C C-terminal" evidence="8">
    <location>
        <begin position="825"/>
        <end position="1158"/>
    </location>
</feature>
<evidence type="ECO:0000256" key="1">
    <source>
        <dbReference type="ARBA" id="ARBA00005186"/>
    </source>
</evidence>
<gene>
    <name evidence="9" type="ORF">JZL65_04600</name>
</gene>
<keyword evidence="5" id="KW-0135">Cellulose biosynthesis</keyword>
<evidence type="ECO:0000259" key="8">
    <source>
        <dbReference type="Pfam" id="PF05420"/>
    </source>
</evidence>
<evidence type="ECO:0000256" key="4">
    <source>
        <dbReference type="ARBA" id="ARBA00022803"/>
    </source>
</evidence>
<dbReference type="GO" id="GO:0019867">
    <property type="term" value="C:outer membrane"/>
    <property type="evidence" value="ECO:0007669"/>
    <property type="project" value="InterPro"/>
</dbReference>
<feature type="repeat" description="TPR" evidence="6">
    <location>
        <begin position="317"/>
        <end position="350"/>
    </location>
</feature>
<dbReference type="PANTHER" id="PTHR44943">
    <property type="entry name" value="CELLULOSE SYNTHASE OPERON PROTEIN C"/>
    <property type="match status" value="1"/>
</dbReference>
<dbReference type="AlphaFoldDB" id="A0A9E6N0C4"/>
<keyword evidence="4 6" id="KW-0802">TPR repeat</keyword>
<dbReference type="InterPro" id="IPR019734">
    <property type="entry name" value="TPR_rpt"/>
</dbReference>
<dbReference type="Pfam" id="PF13432">
    <property type="entry name" value="TPR_16"/>
    <property type="match status" value="2"/>
</dbReference>
<dbReference type="InterPro" id="IPR008410">
    <property type="entry name" value="BCSC_C"/>
</dbReference>
<dbReference type="GO" id="GO:0030244">
    <property type="term" value="P:cellulose biosynthetic process"/>
    <property type="evidence" value="ECO:0007669"/>
    <property type="project" value="UniProtKB-KW"/>
</dbReference>
<dbReference type="Proteomes" id="UP000683551">
    <property type="component" value="Chromosome"/>
</dbReference>
<dbReference type="PANTHER" id="PTHR44943:SF4">
    <property type="entry name" value="TPR REPEAT-CONTAINING PROTEIN MJ0798"/>
    <property type="match status" value="1"/>
</dbReference>
<evidence type="ECO:0000256" key="6">
    <source>
        <dbReference type="PROSITE-ProRule" id="PRU00339"/>
    </source>
</evidence>
<name>A0A9E6N0C4_9PROT</name>
<evidence type="ECO:0000256" key="2">
    <source>
        <dbReference type="ARBA" id="ARBA00022729"/>
    </source>
</evidence>
<dbReference type="Pfam" id="PF14559">
    <property type="entry name" value="TPR_19"/>
    <property type="match status" value="1"/>
</dbReference>
<dbReference type="InterPro" id="IPR011990">
    <property type="entry name" value="TPR-like_helical_dom_sf"/>
</dbReference>
<dbReference type="RefSeq" id="WP_273145755.1">
    <property type="nucleotide sequence ID" value="NZ_CP053675.1"/>
</dbReference>
<organism evidence="9 10">
    <name type="scientific">Ferrovum myxofaciens</name>
    <dbReference type="NCBI Taxonomy" id="416213"/>
    <lineage>
        <taxon>Bacteria</taxon>
        <taxon>Pseudomonadati</taxon>
        <taxon>Pseudomonadota</taxon>
        <taxon>Betaproteobacteria</taxon>
        <taxon>Ferrovales</taxon>
        <taxon>Ferrovaceae</taxon>
        <taxon>Ferrovum</taxon>
    </lineage>
</organism>